<sequence length="97" mass="11688">MKINVFKRRKNRRFNYTPRYYDGKDIGNPYDLDSKFAKYRETTNSGDLSSQWKEAREASRNRGNREVNTRLIIIIIILVLITLYIFDFDLSIFTTRR</sequence>
<keyword evidence="3" id="KW-1185">Reference proteome</keyword>
<protein>
    <recommendedName>
        <fullName evidence="4">Riboflavin synthase subunit beta</fullName>
    </recommendedName>
</protein>
<dbReference type="Proteomes" id="UP000831290">
    <property type="component" value="Chromosome"/>
</dbReference>
<dbReference type="EMBL" id="CP094358">
    <property type="protein sequence ID" value="UOB16899.1"/>
    <property type="molecule type" value="Genomic_DNA"/>
</dbReference>
<gene>
    <name evidence="2" type="ORF">MQE35_14305</name>
</gene>
<evidence type="ECO:0000313" key="3">
    <source>
        <dbReference type="Proteomes" id="UP000831290"/>
    </source>
</evidence>
<feature type="transmembrane region" description="Helical" evidence="1">
    <location>
        <begin position="67"/>
        <end position="86"/>
    </location>
</feature>
<evidence type="ECO:0000256" key="1">
    <source>
        <dbReference type="SAM" id="Phobius"/>
    </source>
</evidence>
<accession>A0A9E7D2P2</accession>
<keyword evidence="1" id="KW-1133">Transmembrane helix</keyword>
<keyword evidence="1" id="KW-0812">Transmembrane</keyword>
<dbReference type="RefSeq" id="WP_255842149.1">
    <property type="nucleotide sequence ID" value="NZ_CP094358.1"/>
</dbReference>
<dbReference type="KEGG" id="fbm:MQE35_14305"/>
<name>A0A9E7D2P2_9FLAO</name>
<organism evidence="2 3">
    <name type="scientific">Abyssalbus ytuae</name>
    <dbReference type="NCBI Taxonomy" id="2926907"/>
    <lineage>
        <taxon>Bacteria</taxon>
        <taxon>Pseudomonadati</taxon>
        <taxon>Bacteroidota</taxon>
        <taxon>Flavobacteriia</taxon>
        <taxon>Flavobacteriales</taxon>
        <taxon>Flavobacteriaceae</taxon>
        <taxon>Abyssalbus</taxon>
    </lineage>
</organism>
<keyword evidence="1" id="KW-0472">Membrane</keyword>
<proteinExistence type="predicted"/>
<dbReference type="AlphaFoldDB" id="A0A9E7D2P2"/>
<reference evidence="2" key="1">
    <citation type="submission" date="2022-03" db="EMBL/GenBank/DDBJ databases">
        <title>Description of Abyssus ytuae gen. nov., sp. nov., a novel member of the family Flavobacteriaceae isolated from the sediment of Mariana Trench.</title>
        <authorList>
            <person name="Zhang J."/>
            <person name="Xu X."/>
        </authorList>
    </citation>
    <scope>NUCLEOTIDE SEQUENCE</scope>
    <source>
        <strain evidence="2">MT3330</strain>
    </source>
</reference>
<evidence type="ECO:0008006" key="4">
    <source>
        <dbReference type="Google" id="ProtNLM"/>
    </source>
</evidence>
<evidence type="ECO:0000313" key="2">
    <source>
        <dbReference type="EMBL" id="UOB16899.1"/>
    </source>
</evidence>